<gene>
    <name evidence="6" type="ORF">PR048_023709</name>
</gene>
<evidence type="ECO:0000256" key="2">
    <source>
        <dbReference type="ARBA" id="ARBA00022801"/>
    </source>
</evidence>
<sequence>MELRRNERAGQTGEPLGDPGSMPGRVTSGCSYMCIVPDDAAGRWVFSGNTSFIRRFITSAPTQFNFYRFSISWARILPKGDVSVINQDGIDYYNNLINELLANNIQPVVTMFHWDLPQQLQDLGGLTNSIIVDYFEDYARILYTKFGDRVKWWITFNEPYSIVFGYSTECNAPGVTASGVGEYLAIHNLLKSHARAYHMYDNEFRTTQKGKVGITLSSTWAEPKSQSEADLEAAERNLQFTVSTHDFFGLNMYSSNLIGASNSSSAGSQISIFNDMGGMVMGQDPSWIQSTQQGFNYAPSGLRKMLKWVSDRYNHVDILITENGWPDKGEHNDTMRTRYFVNHLASVLDAANLDNVTVLGHTAWSLIDNFEWDNGFTVKFGLYHVDFNDPESPRAAKESAKIYTSIIKNRTLPENYLDPEN</sequence>
<evidence type="ECO:0000256" key="5">
    <source>
        <dbReference type="SAM" id="MobiDB-lite"/>
    </source>
</evidence>
<proteinExistence type="inferred from homology"/>
<name>A0ABQ9GUY5_9NEOP</name>
<keyword evidence="7" id="KW-1185">Reference proteome</keyword>
<dbReference type="SUPFAM" id="SSF51445">
    <property type="entry name" value="(Trans)glycosidases"/>
    <property type="match status" value="1"/>
</dbReference>
<dbReference type="Gene3D" id="3.20.20.80">
    <property type="entry name" value="Glycosidases"/>
    <property type="match status" value="2"/>
</dbReference>
<dbReference type="PANTHER" id="PTHR10353:SF36">
    <property type="entry name" value="LP05116P"/>
    <property type="match status" value="1"/>
</dbReference>
<evidence type="ECO:0000256" key="4">
    <source>
        <dbReference type="RuleBase" id="RU003690"/>
    </source>
</evidence>
<dbReference type="InterPro" id="IPR017853">
    <property type="entry name" value="GH"/>
</dbReference>
<reference evidence="6 7" key="1">
    <citation type="submission" date="2023-02" db="EMBL/GenBank/DDBJ databases">
        <title>LHISI_Scaffold_Assembly.</title>
        <authorList>
            <person name="Stuart O.P."/>
            <person name="Cleave R."/>
            <person name="Magrath M.J.L."/>
            <person name="Mikheyev A.S."/>
        </authorList>
    </citation>
    <scope>NUCLEOTIDE SEQUENCE [LARGE SCALE GENOMIC DNA]</scope>
    <source>
        <strain evidence="6">Daus_M_001</strain>
        <tissue evidence="6">Leg muscle</tissue>
    </source>
</reference>
<feature type="region of interest" description="Disordered" evidence="5">
    <location>
        <begin position="1"/>
        <end position="23"/>
    </location>
</feature>
<organism evidence="6 7">
    <name type="scientific">Dryococelus australis</name>
    <dbReference type="NCBI Taxonomy" id="614101"/>
    <lineage>
        <taxon>Eukaryota</taxon>
        <taxon>Metazoa</taxon>
        <taxon>Ecdysozoa</taxon>
        <taxon>Arthropoda</taxon>
        <taxon>Hexapoda</taxon>
        <taxon>Insecta</taxon>
        <taxon>Pterygota</taxon>
        <taxon>Neoptera</taxon>
        <taxon>Polyneoptera</taxon>
        <taxon>Phasmatodea</taxon>
        <taxon>Verophasmatodea</taxon>
        <taxon>Anareolatae</taxon>
        <taxon>Phasmatidae</taxon>
        <taxon>Eurycanthinae</taxon>
        <taxon>Dryococelus</taxon>
    </lineage>
</organism>
<comment type="caution">
    <text evidence="6">The sequence shown here is derived from an EMBL/GenBank/DDBJ whole genome shotgun (WGS) entry which is preliminary data.</text>
</comment>
<evidence type="ECO:0000313" key="7">
    <source>
        <dbReference type="Proteomes" id="UP001159363"/>
    </source>
</evidence>
<protein>
    <submittedName>
        <fullName evidence="6">Uncharacterized protein</fullName>
    </submittedName>
</protein>
<evidence type="ECO:0000256" key="3">
    <source>
        <dbReference type="ARBA" id="ARBA00023295"/>
    </source>
</evidence>
<keyword evidence="3" id="KW-0326">Glycosidase</keyword>
<comment type="similarity">
    <text evidence="1 4">Belongs to the glycosyl hydrolase 1 family.</text>
</comment>
<dbReference type="Pfam" id="PF00232">
    <property type="entry name" value="Glyco_hydro_1"/>
    <property type="match status" value="2"/>
</dbReference>
<dbReference type="InterPro" id="IPR001360">
    <property type="entry name" value="Glyco_hydro_1"/>
</dbReference>
<accession>A0ABQ9GUY5</accession>
<dbReference type="Proteomes" id="UP001159363">
    <property type="component" value="Chromosome 8"/>
</dbReference>
<evidence type="ECO:0000256" key="1">
    <source>
        <dbReference type="ARBA" id="ARBA00010838"/>
    </source>
</evidence>
<evidence type="ECO:0000313" key="6">
    <source>
        <dbReference type="EMBL" id="KAJ8875808.1"/>
    </source>
</evidence>
<dbReference type="PANTHER" id="PTHR10353">
    <property type="entry name" value="GLYCOSYL HYDROLASE"/>
    <property type="match status" value="1"/>
</dbReference>
<dbReference type="EMBL" id="JARBHB010000009">
    <property type="protein sequence ID" value="KAJ8875808.1"/>
    <property type="molecule type" value="Genomic_DNA"/>
</dbReference>
<dbReference type="PRINTS" id="PR00131">
    <property type="entry name" value="GLHYDRLASE1"/>
</dbReference>
<keyword evidence="2" id="KW-0378">Hydrolase</keyword>